<evidence type="ECO:0000313" key="2">
    <source>
        <dbReference type="EMBL" id="ADL33068.1"/>
    </source>
</evidence>
<keyword evidence="1" id="KW-0472">Membrane</keyword>
<keyword evidence="3" id="KW-1185">Reference proteome</keyword>
<organism evidence="2 3">
    <name type="scientific">Butyrivibrio proteoclasticus (strain ATCC 51982 / DSM 14932 / B316)</name>
    <name type="common">Clostridium proteoclasticum</name>
    <dbReference type="NCBI Taxonomy" id="515622"/>
    <lineage>
        <taxon>Bacteria</taxon>
        <taxon>Bacillati</taxon>
        <taxon>Bacillota</taxon>
        <taxon>Clostridia</taxon>
        <taxon>Lachnospirales</taxon>
        <taxon>Lachnospiraceae</taxon>
        <taxon>Butyrivibrio</taxon>
    </lineage>
</organism>
<dbReference type="RefSeq" id="WP_013279725.1">
    <property type="nucleotide sequence ID" value="NC_014387.1"/>
</dbReference>
<evidence type="ECO:0000256" key="1">
    <source>
        <dbReference type="SAM" id="Phobius"/>
    </source>
</evidence>
<dbReference type="eggNOG" id="ENOG5032SFZ">
    <property type="taxonomic scope" value="Bacteria"/>
</dbReference>
<accession>E0RYI7</accession>
<name>E0RYI7_BUTPB</name>
<feature type="transmembrane region" description="Helical" evidence="1">
    <location>
        <begin position="100"/>
        <end position="127"/>
    </location>
</feature>
<feature type="transmembrane region" description="Helical" evidence="1">
    <location>
        <begin position="41"/>
        <end position="63"/>
    </location>
</feature>
<evidence type="ECO:0008006" key="4">
    <source>
        <dbReference type="Google" id="ProtNLM"/>
    </source>
</evidence>
<dbReference type="STRING" id="515622.bpr_I0320"/>
<feature type="transmembrane region" description="Helical" evidence="1">
    <location>
        <begin position="14"/>
        <end position="34"/>
    </location>
</feature>
<dbReference type="Proteomes" id="UP000001299">
    <property type="component" value="Chromosome 1"/>
</dbReference>
<evidence type="ECO:0000313" key="3">
    <source>
        <dbReference type="Proteomes" id="UP000001299"/>
    </source>
</evidence>
<gene>
    <name evidence="2" type="ordered locus">bpr_I0320</name>
</gene>
<sequence>MSLHSNTKFSIKDIAQIGLMVAIIEVCKAALAFLPNIELTSFWLIMFTLFFGWKIVAVVPVFILIEGAIYGMNLWWIMYLYIWPLLVLIAWLFRKNDSAFFWAIVSGIFGLCFGALCSIPYIVIGWSSGGFISGLRAGFVWWIAGIPWDFIHCGGNFVLMLVLYVPIRNAMRKIKSSGVIN</sequence>
<dbReference type="EMBL" id="CP001810">
    <property type="protein sequence ID" value="ADL33068.1"/>
    <property type="molecule type" value="Genomic_DNA"/>
</dbReference>
<dbReference type="HOGENOM" id="CLU_069956_1_1_9"/>
<reference evidence="2 3" key="1">
    <citation type="journal article" date="2010" name="PLoS ONE">
        <title>The glycobiome of the rumen bacterium Butyrivibrio proteoclasticus B316(T) highlights adaptation to a polysaccharide-rich environment.</title>
        <authorList>
            <person name="Kelly W.J."/>
            <person name="Leahy S.C."/>
            <person name="Altermann E."/>
            <person name="Yeoman C.J."/>
            <person name="Dunne J.C."/>
            <person name="Kong Z."/>
            <person name="Pacheco D.M."/>
            <person name="Li D."/>
            <person name="Noel S.J."/>
            <person name="Moon C.D."/>
            <person name="Cookson A.L."/>
            <person name="Attwood G.T."/>
        </authorList>
    </citation>
    <scope>NUCLEOTIDE SEQUENCE [LARGE SCALE GENOMIC DNA]</scope>
    <source>
        <strain evidence="3">ATCC 51982 / DSM 14932 / B316</strain>
    </source>
</reference>
<feature type="transmembrane region" description="Helical" evidence="1">
    <location>
        <begin position="75"/>
        <end position="93"/>
    </location>
</feature>
<keyword evidence="1" id="KW-0812">Transmembrane</keyword>
<keyword evidence="1" id="KW-1133">Transmembrane helix</keyword>
<protein>
    <recommendedName>
        <fullName evidence="4">Energy-coupling factor transport system substrate-specific component</fullName>
    </recommendedName>
</protein>
<dbReference type="AlphaFoldDB" id="E0RYI7"/>
<feature type="transmembrane region" description="Helical" evidence="1">
    <location>
        <begin position="139"/>
        <end position="165"/>
    </location>
</feature>
<dbReference type="KEGG" id="bpb:bpr_I0320"/>
<proteinExistence type="predicted"/>
<dbReference type="Gene3D" id="1.10.1760.20">
    <property type="match status" value="1"/>
</dbReference>